<feature type="compositionally biased region" description="Low complexity" evidence="1">
    <location>
        <begin position="20"/>
        <end position="38"/>
    </location>
</feature>
<feature type="compositionally biased region" description="Polar residues" evidence="1">
    <location>
        <begin position="928"/>
        <end position="948"/>
    </location>
</feature>
<feature type="compositionally biased region" description="Basic residues" evidence="1">
    <location>
        <begin position="1379"/>
        <end position="1388"/>
    </location>
</feature>
<dbReference type="RefSeq" id="XP_028883680.1">
    <property type="nucleotide sequence ID" value="XM_029024857.1"/>
</dbReference>
<feature type="compositionally biased region" description="Polar residues" evidence="1">
    <location>
        <begin position="1224"/>
        <end position="1240"/>
    </location>
</feature>
<feature type="signal peptide" evidence="2">
    <location>
        <begin position="1"/>
        <end position="17"/>
    </location>
</feature>
<evidence type="ECO:0000313" key="3">
    <source>
        <dbReference type="EMBL" id="ORC89614.1"/>
    </source>
</evidence>
<keyword evidence="3" id="KW-0560">Oxidoreductase</keyword>
<feature type="region of interest" description="Disordered" evidence="1">
    <location>
        <begin position="1335"/>
        <end position="1510"/>
    </location>
</feature>
<reference evidence="3 4" key="1">
    <citation type="submission" date="2017-03" db="EMBL/GenBank/DDBJ databases">
        <title>An alternative strategy for trypanosome survival in the mammalian bloodstream revealed through genome and transcriptome analysis of the ubiquitous bovine parasite Trypanosoma (Megatrypanum) theileri.</title>
        <authorList>
            <person name="Kelly S."/>
            <person name="Ivens A."/>
            <person name="Mott A."/>
            <person name="O'Neill E."/>
            <person name="Emms D."/>
            <person name="Macleod O."/>
            <person name="Voorheis P."/>
            <person name="Matthews J."/>
            <person name="Matthews K."/>
            <person name="Carrington M."/>
        </authorList>
    </citation>
    <scope>NUCLEOTIDE SEQUENCE [LARGE SCALE GENOMIC DNA]</scope>
    <source>
        <strain evidence="3">Edinburgh</strain>
    </source>
</reference>
<feature type="compositionally biased region" description="Low complexity" evidence="1">
    <location>
        <begin position="1199"/>
        <end position="1223"/>
    </location>
</feature>
<feature type="region of interest" description="Disordered" evidence="1">
    <location>
        <begin position="798"/>
        <end position="865"/>
    </location>
</feature>
<name>A0A1X0NY55_9TRYP</name>
<feature type="region of interest" description="Disordered" evidence="1">
    <location>
        <begin position="1129"/>
        <end position="1248"/>
    </location>
</feature>
<feature type="chain" id="PRO_5012100302" evidence="2">
    <location>
        <begin position="18"/>
        <end position="1510"/>
    </location>
</feature>
<protein>
    <submittedName>
        <fullName evidence="3">Monooxygenase</fullName>
    </submittedName>
</protein>
<gene>
    <name evidence="3" type="ORF">TM35_000111480</name>
</gene>
<evidence type="ECO:0000256" key="1">
    <source>
        <dbReference type="SAM" id="MobiDB-lite"/>
    </source>
</evidence>
<dbReference type="GO" id="GO:0004497">
    <property type="term" value="F:monooxygenase activity"/>
    <property type="evidence" value="ECO:0007669"/>
    <property type="project" value="UniProtKB-KW"/>
</dbReference>
<keyword evidence="3" id="KW-0503">Monooxygenase</keyword>
<dbReference type="PANTHER" id="PTHR13270">
    <property type="entry name" value="PROTEIN C20ORF116-RELATED"/>
    <property type="match status" value="1"/>
</dbReference>
<feature type="compositionally biased region" description="Low complexity" evidence="1">
    <location>
        <begin position="1183"/>
        <end position="1192"/>
    </location>
</feature>
<organism evidence="3 4">
    <name type="scientific">Trypanosoma theileri</name>
    <dbReference type="NCBI Taxonomy" id="67003"/>
    <lineage>
        <taxon>Eukaryota</taxon>
        <taxon>Discoba</taxon>
        <taxon>Euglenozoa</taxon>
        <taxon>Kinetoplastea</taxon>
        <taxon>Metakinetoplastina</taxon>
        <taxon>Trypanosomatida</taxon>
        <taxon>Trypanosomatidae</taxon>
        <taxon>Trypanosoma</taxon>
    </lineage>
</organism>
<feature type="compositionally biased region" description="Low complexity" evidence="1">
    <location>
        <begin position="966"/>
        <end position="981"/>
    </location>
</feature>
<feature type="compositionally biased region" description="Basic residues" evidence="1">
    <location>
        <begin position="1335"/>
        <end position="1344"/>
    </location>
</feature>
<feature type="compositionally biased region" description="Low complexity" evidence="1">
    <location>
        <begin position="827"/>
        <end position="839"/>
    </location>
</feature>
<feature type="compositionally biased region" description="Low complexity" evidence="1">
    <location>
        <begin position="1395"/>
        <end position="1462"/>
    </location>
</feature>
<feature type="compositionally biased region" description="Low complexity" evidence="1">
    <location>
        <begin position="900"/>
        <end position="916"/>
    </location>
</feature>
<dbReference type="STRING" id="67003.A0A1X0NY55"/>
<feature type="region of interest" description="Disordered" evidence="1">
    <location>
        <begin position="20"/>
        <end position="39"/>
    </location>
</feature>
<keyword evidence="4" id="KW-1185">Reference proteome</keyword>
<comment type="caution">
    <text evidence="3">The sequence shown here is derived from an EMBL/GenBank/DDBJ whole genome shotgun (WGS) entry which is preliminary data.</text>
</comment>
<dbReference type="OrthoDB" id="273148at2759"/>
<evidence type="ECO:0000256" key="2">
    <source>
        <dbReference type="SAM" id="SignalP"/>
    </source>
</evidence>
<accession>A0A1X0NY55</accession>
<feature type="region of interest" description="Disordered" evidence="1">
    <location>
        <begin position="899"/>
        <end position="1005"/>
    </location>
</feature>
<dbReference type="Proteomes" id="UP000192257">
    <property type="component" value="Unassembled WGS sequence"/>
</dbReference>
<sequence>MRHARVMLAWPVSAASSAGLGWGSGNKNNNNNSNNNNNYSTPVVTEFAHRAAALKRRHRGKGQYEFARREAEKFLEEEVPQNGINIWMEKGNNAVALSQVLGFFEIEPDASLQSLITNKLVRTIDDVNYDKTTRLLAAIALTQRGEQHLDRIFSAVENILSEEARDHTNGSSKSNGEGTQIWSILELAAKVLQRGGKHTPSLLNETLARMVMAQLQRTPTTEMPYLQGSLLRVYGWMVRTGKVAEANHLLIALVDHTGDFHAFDFSTLMNSCLRHNQLSQLPLQLLHRMTHAGLMYATNVNGRDAASILGSTAKILGSLEPGKNGVTERDVCELGGRMNMLLGEYEARVLRFLDSNDKLHWDHCDDVTSIVFAYEMGGRLRYRHVFVAYQNYVAKNVHRFEPQQLAIAAGILRRSHLLSQELASKLGERIETVLGEFSLSEICHICATFAPMNPAWMPEAKAVACRLLLPECSNYTKLTLAMAFPDDETLHTQINYKEISGRQLVDAISLAKNTKFEGLVVAELITRLNAAQERFSPDDLRLLQATGRQDVQSACLIYLSQRFAEPEWNTDTLYSLPLAVGIPHARDPAKALAAAKAISIAPGQFVSLVELLTSVFGDTADEALLGFVITGGMDLLQASRIQVETVIRYLEAVRPSRKMYPNAEWIARFNERFSRSLHNIKLKDVRSLLWSLRMIYGDVAQQPLLQQTLMEVVEGSYRQCTQPNEEIAEVTVLIAHLQNGMPQPPLTESTPIIVSLRSSASNYRQEIKDAILSMPLPKEVEKKRVGRFTLKAVRALEETTKSPPSAANPEVQDMNDMLNMDPFASPTPITTKTTAETSTGMDQSPSIPVTTTTTNTTTTTTTVPVGDVKTTEFASTRVVPSENSTQTTGTVPVADINTEPQQSQQQQQPQAQQQQEPQRRPVEPTLASPMTSQGISNTTPSSTHSGATLWNFFSGFPSSSSPPPSSQQQQQQPQQQQQQPQVESVPTFNVEHQQSSSVAATPTLKPVENPHVSECAPGSSYMKLFAPGFSNPSHDSIKKDSMIPETTNTFNNEERLQPRRTNLPRIDSTGQTPNMNTTTATTPSYQYEQRKNHYDGWNTSPNANANANTNTMNANMSSVWASAWNMSNRNPTMPPSSNMGRQNTFWSPTPMQTSMGMFGVGGGSSSSVPFGAAGQVKHHHHQQQQPQQPQQPQEHHHQQQQQQQQQQLEEQQRQQEQQQQQQQSVSLSNRMSPRMNNMSAPGNHLFVDPATSVRSRPVITKKNPGMRASQVPASSLDEDINQMYAKNERGANEGVSNFMKKTGLSRITGYNMGSTEGETDYGDKKGFWADAVKKCTKPPSKRRKSLSDWLNAPSAHEAPTTPRSRTTAAASAAASTARNKAKEKGKKGNSKDSHTSTATTTTTTTTSTTGSTGSGRGNTSTRGGKQTGGKAAAAKNSKGAAAAAAAKTKAKTPTRAPAKQAANTTSSKTKKIDNKKVVKKKIEKKPVVVAKKSKVVKKPVKKAKGGSKKK</sequence>
<dbReference type="VEuPathDB" id="TriTrypDB:TM35_000111480"/>
<dbReference type="GeneID" id="39984637"/>
<keyword evidence="2" id="KW-0732">Signal</keyword>
<dbReference type="EMBL" id="NBCO01000011">
    <property type="protein sequence ID" value="ORC89614.1"/>
    <property type="molecule type" value="Genomic_DNA"/>
</dbReference>
<feature type="compositionally biased region" description="Polar residues" evidence="1">
    <location>
        <begin position="982"/>
        <end position="1000"/>
    </location>
</feature>
<feature type="compositionally biased region" description="Low complexity" evidence="1">
    <location>
        <begin position="1358"/>
        <end position="1378"/>
    </location>
</feature>
<feature type="compositionally biased region" description="Low complexity" evidence="1">
    <location>
        <begin position="1165"/>
        <end position="1174"/>
    </location>
</feature>
<feature type="compositionally biased region" description="Basic residues" evidence="1">
    <location>
        <begin position="1491"/>
        <end position="1510"/>
    </location>
</feature>
<feature type="compositionally biased region" description="Low complexity" evidence="1">
    <location>
        <begin position="849"/>
        <end position="865"/>
    </location>
</feature>
<proteinExistence type="predicted"/>
<feature type="compositionally biased region" description="Polar residues" evidence="1">
    <location>
        <begin position="1129"/>
        <end position="1153"/>
    </location>
</feature>
<evidence type="ECO:0000313" key="4">
    <source>
        <dbReference type="Proteomes" id="UP000192257"/>
    </source>
</evidence>
<dbReference type="PANTHER" id="PTHR13270:SF14">
    <property type="entry name" value="SEX DETERMINATION AND DOSAGE COMPENSATION PROTEIN SDC-2"/>
    <property type="match status" value="1"/>
</dbReference>